<comment type="similarity">
    <text evidence="1">Belongs to the cystatin family.</text>
</comment>
<dbReference type="WBParaSite" id="PTRK_0001760700.1">
    <property type="protein sequence ID" value="PTRK_0001760700.1"/>
    <property type="gene ID" value="PTRK_0001760700"/>
</dbReference>
<proteinExistence type="inferred from homology"/>
<keyword evidence="4" id="KW-0732">Signal</keyword>
<reference evidence="7" key="1">
    <citation type="submission" date="2017-02" db="UniProtKB">
        <authorList>
            <consortium name="WormBaseParasite"/>
        </authorList>
    </citation>
    <scope>IDENTIFICATION</scope>
</reference>
<evidence type="ECO:0000256" key="4">
    <source>
        <dbReference type="SAM" id="SignalP"/>
    </source>
</evidence>
<evidence type="ECO:0000259" key="5">
    <source>
        <dbReference type="SMART" id="SM00043"/>
    </source>
</evidence>
<feature type="domain" description="Cystatin" evidence="5">
    <location>
        <begin position="21"/>
        <end position="132"/>
    </location>
</feature>
<dbReference type="PANTHER" id="PTHR46186:SF2">
    <property type="entry name" value="CYSTATIN"/>
    <property type="match status" value="1"/>
</dbReference>
<keyword evidence="2" id="KW-0646">Protease inhibitor</keyword>
<keyword evidence="3" id="KW-0789">Thiol protease inhibitor</keyword>
<dbReference type="GO" id="GO:0005737">
    <property type="term" value="C:cytoplasm"/>
    <property type="evidence" value="ECO:0007669"/>
    <property type="project" value="TreeGrafter"/>
</dbReference>
<dbReference type="GO" id="GO:0004869">
    <property type="term" value="F:cysteine-type endopeptidase inhibitor activity"/>
    <property type="evidence" value="ECO:0007669"/>
    <property type="project" value="UniProtKB-KW"/>
</dbReference>
<sequence>MRFVLLVAIVLSTLFAVMSPIMTGGWTEQDATHPDIVSLGQKAVTKYNQQSNDLHYHGFVKVLSAKSQVVAGTNYELEVLMGETGTLKNQVKHEDLTAEHTKVKDDGKKKIVTVNIWSKPWEDFEEYTIKGVKQA</sequence>
<dbReference type="AlphaFoldDB" id="A0A0N5A6I4"/>
<evidence type="ECO:0000313" key="6">
    <source>
        <dbReference type="Proteomes" id="UP000038045"/>
    </source>
</evidence>
<dbReference type="Proteomes" id="UP000038045">
    <property type="component" value="Unplaced"/>
</dbReference>
<feature type="signal peptide" evidence="4">
    <location>
        <begin position="1"/>
        <end position="16"/>
    </location>
</feature>
<dbReference type="STRING" id="131310.A0A0N5A6I4"/>
<evidence type="ECO:0000256" key="2">
    <source>
        <dbReference type="ARBA" id="ARBA00022690"/>
    </source>
</evidence>
<keyword evidence="6" id="KW-1185">Reference proteome</keyword>
<evidence type="ECO:0000256" key="1">
    <source>
        <dbReference type="ARBA" id="ARBA00009403"/>
    </source>
</evidence>
<name>A0A0N5A6I4_PARTI</name>
<protein>
    <submittedName>
        <fullName evidence="7">Cystatin domain-containing protein</fullName>
    </submittedName>
</protein>
<dbReference type="GO" id="GO:0031982">
    <property type="term" value="C:vesicle"/>
    <property type="evidence" value="ECO:0007669"/>
    <property type="project" value="TreeGrafter"/>
</dbReference>
<dbReference type="CDD" id="cd00042">
    <property type="entry name" value="CY"/>
    <property type="match status" value="1"/>
</dbReference>
<dbReference type="SMART" id="SM00043">
    <property type="entry name" value="CY"/>
    <property type="match status" value="1"/>
</dbReference>
<dbReference type="PANTHER" id="PTHR46186">
    <property type="entry name" value="CYSTATIN"/>
    <property type="match status" value="1"/>
</dbReference>
<dbReference type="GO" id="GO:0005615">
    <property type="term" value="C:extracellular space"/>
    <property type="evidence" value="ECO:0007669"/>
    <property type="project" value="TreeGrafter"/>
</dbReference>
<dbReference type="Pfam" id="PF00031">
    <property type="entry name" value="Cystatin"/>
    <property type="match status" value="1"/>
</dbReference>
<dbReference type="InterPro" id="IPR046350">
    <property type="entry name" value="Cystatin_sf"/>
</dbReference>
<dbReference type="SUPFAM" id="SSF54403">
    <property type="entry name" value="Cystatin/monellin"/>
    <property type="match status" value="1"/>
</dbReference>
<dbReference type="Gene3D" id="3.10.450.10">
    <property type="match status" value="1"/>
</dbReference>
<dbReference type="InterPro" id="IPR000010">
    <property type="entry name" value="Cystatin_dom"/>
</dbReference>
<evidence type="ECO:0000256" key="3">
    <source>
        <dbReference type="ARBA" id="ARBA00022704"/>
    </source>
</evidence>
<accession>A0A0N5A6I4</accession>
<evidence type="ECO:0000313" key="7">
    <source>
        <dbReference type="WBParaSite" id="PTRK_0001760700.1"/>
    </source>
</evidence>
<feature type="chain" id="PRO_5018559156" evidence="4">
    <location>
        <begin position="17"/>
        <end position="135"/>
    </location>
</feature>
<organism evidence="6 7">
    <name type="scientific">Parastrongyloides trichosuri</name>
    <name type="common">Possum-specific nematode worm</name>
    <dbReference type="NCBI Taxonomy" id="131310"/>
    <lineage>
        <taxon>Eukaryota</taxon>
        <taxon>Metazoa</taxon>
        <taxon>Ecdysozoa</taxon>
        <taxon>Nematoda</taxon>
        <taxon>Chromadorea</taxon>
        <taxon>Rhabditida</taxon>
        <taxon>Tylenchina</taxon>
        <taxon>Panagrolaimomorpha</taxon>
        <taxon>Strongyloidoidea</taxon>
        <taxon>Strongyloididae</taxon>
        <taxon>Parastrongyloides</taxon>
    </lineage>
</organism>